<evidence type="ECO:0000313" key="13">
    <source>
        <dbReference type="Proteomes" id="UP001443914"/>
    </source>
</evidence>
<evidence type="ECO:0000256" key="1">
    <source>
        <dbReference type="ARBA" id="ARBA00004477"/>
    </source>
</evidence>
<keyword evidence="9 11" id="KW-0472">Membrane</keyword>
<dbReference type="GO" id="GO:0015031">
    <property type="term" value="P:protein transport"/>
    <property type="evidence" value="ECO:0007669"/>
    <property type="project" value="UniProtKB-KW"/>
</dbReference>
<dbReference type="AlphaFoldDB" id="A0AAW1L321"/>
<evidence type="ECO:0000256" key="2">
    <source>
        <dbReference type="ARBA" id="ARBA00010120"/>
    </source>
</evidence>
<evidence type="ECO:0000256" key="3">
    <source>
        <dbReference type="ARBA" id="ARBA00022448"/>
    </source>
</evidence>
<evidence type="ECO:0000256" key="8">
    <source>
        <dbReference type="ARBA" id="ARBA00022989"/>
    </source>
</evidence>
<keyword evidence="6" id="KW-0931">ER-Golgi transport</keyword>
<evidence type="ECO:0000256" key="6">
    <source>
        <dbReference type="ARBA" id="ARBA00022892"/>
    </source>
</evidence>
<evidence type="ECO:0000256" key="7">
    <source>
        <dbReference type="ARBA" id="ARBA00022927"/>
    </source>
</evidence>
<accession>A0AAW1L321</accession>
<feature type="transmembrane region" description="Helical" evidence="11">
    <location>
        <begin position="52"/>
        <end position="73"/>
    </location>
</feature>
<evidence type="ECO:0000313" key="12">
    <source>
        <dbReference type="EMBL" id="KAK9726589.1"/>
    </source>
</evidence>
<feature type="transmembrane region" description="Helical" evidence="11">
    <location>
        <begin position="238"/>
        <end position="260"/>
    </location>
</feature>
<dbReference type="PRINTS" id="PR00660">
    <property type="entry name" value="ERLUMENR"/>
</dbReference>
<evidence type="ECO:0000256" key="11">
    <source>
        <dbReference type="SAM" id="Phobius"/>
    </source>
</evidence>
<evidence type="ECO:0000256" key="9">
    <source>
        <dbReference type="ARBA" id="ARBA00023136"/>
    </source>
</evidence>
<protein>
    <recommendedName>
        <fullName evidence="14">ER lumen protein-retaining receptor C28H8.4</fullName>
    </recommendedName>
</protein>
<dbReference type="GO" id="GO:0005789">
    <property type="term" value="C:endoplasmic reticulum membrane"/>
    <property type="evidence" value="ECO:0007669"/>
    <property type="project" value="UniProtKB-SubCell"/>
</dbReference>
<feature type="transmembrane region" description="Helical" evidence="11">
    <location>
        <begin position="197"/>
        <end position="218"/>
    </location>
</feature>
<dbReference type="InterPro" id="IPR000133">
    <property type="entry name" value="ER_ret_rcpt"/>
</dbReference>
<feature type="transmembrane region" description="Helical" evidence="11">
    <location>
        <begin position="141"/>
        <end position="158"/>
    </location>
</feature>
<keyword evidence="4 11" id="KW-0812">Transmembrane</keyword>
<dbReference type="GO" id="GO:0006621">
    <property type="term" value="P:protein retention in ER lumen"/>
    <property type="evidence" value="ECO:0007669"/>
    <property type="project" value="InterPro"/>
</dbReference>
<feature type="transmembrane region" description="Helical" evidence="11">
    <location>
        <begin position="108"/>
        <end position="129"/>
    </location>
</feature>
<comment type="caution">
    <text evidence="12">The sequence shown here is derived from an EMBL/GenBank/DDBJ whole genome shotgun (WGS) entry which is preliminary data.</text>
</comment>
<reference evidence="12" key="1">
    <citation type="submission" date="2024-03" db="EMBL/GenBank/DDBJ databases">
        <title>WGS assembly of Saponaria officinalis var. Norfolk2.</title>
        <authorList>
            <person name="Jenkins J."/>
            <person name="Shu S."/>
            <person name="Grimwood J."/>
            <person name="Barry K."/>
            <person name="Goodstein D."/>
            <person name="Schmutz J."/>
            <person name="Leebens-Mack J."/>
            <person name="Osbourn A."/>
        </authorList>
    </citation>
    <scope>NUCLEOTIDE SEQUENCE [LARGE SCALE GENOMIC DNA]</scope>
    <source>
        <strain evidence="12">JIC</strain>
    </source>
</reference>
<evidence type="ECO:0000256" key="10">
    <source>
        <dbReference type="ARBA" id="ARBA00023170"/>
    </source>
</evidence>
<dbReference type="GO" id="GO:0046923">
    <property type="term" value="F:ER retention sequence binding"/>
    <property type="evidence" value="ECO:0007669"/>
    <property type="project" value="InterPro"/>
</dbReference>
<name>A0AAW1L321_SAPOF</name>
<comment type="subcellular location">
    <subcellularLocation>
        <location evidence="1">Endoplasmic reticulum membrane</location>
        <topology evidence="1">Multi-pass membrane protein</topology>
    </subcellularLocation>
</comment>
<evidence type="ECO:0000256" key="5">
    <source>
        <dbReference type="ARBA" id="ARBA00022824"/>
    </source>
</evidence>
<organism evidence="12 13">
    <name type="scientific">Saponaria officinalis</name>
    <name type="common">Common soapwort</name>
    <name type="synonym">Lychnis saponaria</name>
    <dbReference type="NCBI Taxonomy" id="3572"/>
    <lineage>
        <taxon>Eukaryota</taxon>
        <taxon>Viridiplantae</taxon>
        <taxon>Streptophyta</taxon>
        <taxon>Embryophyta</taxon>
        <taxon>Tracheophyta</taxon>
        <taxon>Spermatophyta</taxon>
        <taxon>Magnoliopsida</taxon>
        <taxon>eudicotyledons</taxon>
        <taxon>Gunneridae</taxon>
        <taxon>Pentapetalae</taxon>
        <taxon>Caryophyllales</taxon>
        <taxon>Caryophyllaceae</taxon>
        <taxon>Caryophylleae</taxon>
        <taxon>Saponaria</taxon>
    </lineage>
</organism>
<keyword evidence="10" id="KW-0675">Receptor</keyword>
<dbReference type="Pfam" id="PF00810">
    <property type="entry name" value="ER_lumen_recept"/>
    <property type="match status" value="1"/>
</dbReference>
<comment type="similarity">
    <text evidence="2">Belongs to the ERD2 family.</text>
</comment>
<dbReference type="GO" id="GO:0016192">
    <property type="term" value="P:vesicle-mediated transport"/>
    <property type="evidence" value="ECO:0007669"/>
    <property type="project" value="UniProtKB-KW"/>
</dbReference>
<feature type="transmembrane region" description="Helical" evidence="11">
    <location>
        <begin position="164"/>
        <end position="185"/>
    </location>
</feature>
<dbReference type="EMBL" id="JBDFQZ010000005">
    <property type="protein sequence ID" value="KAK9726589.1"/>
    <property type="molecule type" value="Genomic_DNA"/>
</dbReference>
<keyword evidence="13" id="KW-1185">Reference proteome</keyword>
<dbReference type="Proteomes" id="UP001443914">
    <property type="component" value="Unassembled WGS sequence"/>
</dbReference>
<evidence type="ECO:0008006" key="14">
    <source>
        <dbReference type="Google" id="ProtNLM"/>
    </source>
</evidence>
<proteinExistence type="inferred from homology"/>
<gene>
    <name evidence="12" type="ORF">RND81_05G225200</name>
</gene>
<keyword evidence="5" id="KW-0256">Endoplasmic reticulum</keyword>
<feature type="transmembrane region" description="Helical" evidence="11">
    <location>
        <begin position="28"/>
        <end position="46"/>
    </location>
</feature>
<dbReference type="PANTHER" id="PTHR10585">
    <property type="entry name" value="ER LUMEN PROTEIN RETAINING RECEPTOR"/>
    <property type="match status" value="1"/>
</dbReference>
<keyword evidence="3" id="KW-0813">Transport</keyword>
<keyword evidence="7" id="KW-0653">Protein transport</keyword>
<evidence type="ECO:0000256" key="4">
    <source>
        <dbReference type="ARBA" id="ARBA00022692"/>
    </source>
</evidence>
<sequence length="276" mass="31630">MGTRRSEKPVVVRKIVRWVRSRTIKEKVILGGISGIILFIFLMFFVENYYHFFLPSRAAHAVGLLILLFKLHVSKTCAGLSVKSQELTAIYLAARLACTVIFQRDIHIFLDFVTLGATLWVIYMMRVKLKSTYLKELDNMPLHYVLVPCAIAAILAHPKGHFSLIIRFLWPFSMAVEAISVLPQLRLIQNAKMVEPFTGHYVFALGVSRFFQCAYWLIQIIETRGSYLMLIGSGHFWILLALISEVVQTFILADFCYYYVKSVIEGQLLTRLPSMV</sequence>
<keyword evidence="8 11" id="KW-1133">Transmembrane helix</keyword>